<accession>A0A844HRW3</accession>
<protein>
    <submittedName>
        <fullName evidence="1">Uncharacterized protein</fullName>
    </submittedName>
</protein>
<evidence type="ECO:0000313" key="1">
    <source>
        <dbReference type="EMBL" id="MTH61174.1"/>
    </source>
</evidence>
<dbReference type="EMBL" id="WMIG01000013">
    <property type="protein sequence ID" value="MTH61174.1"/>
    <property type="molecule type" value="Genomic_DNA"/>
</dbReference>
<proteinExistence type="predicted"/>
<sequence>MQLHAAQIAYIDYLKASEQRVIHMTGDSDWDELYIVTTARGAKFLVHTLIDKGRDTVIVDHFDTMAEAISFTVNQAVHTYLFCCEEASPMQTYKEGLRSKDEASLGRAIGNNLAHRNRIDKGE</sequence>
<organism evidence="1 2">
    <name type="scientific">Paracoccus litorisediminis</name>
    <dbReference type="NCBI Taxonomy" id="2006130"/>
    <lineage>
        <taxon>Bacteria</taxon>
        <taxon>Pseudomonadati</taxon>
        <taxon>Pseudomonadota</taxon>
        <taxon>Alphaproteobacteria</taxon>
        <taxon>Rhodobacterales</taxon>
        <taxon>Paracoccaceae</taxon>
        <taxon>Paracoccus</taxon>
    </lineage>
</organism>
<dbReference type="RefSeq" id="WP_155041116.1">
    <property type="nucleotide sequence ID" value="NZ_WMIG01000013.1"/>
</dbReference>
<reference evidence="1 2" key="1">
    <citation type="submission" date="2019-11" db="EMBL/GenBank/DDBJ databases">
        <authorList>
            <person name="Dong K."/>
        </authorList>
    </citation>
    <scope>NUCLEOTIDE SEQUENCE [LARGE SCALE GENOMIC DNA]</scope>
    <source>
        <strain evidence="1 2">NBRC 112902</strain>
    </source>
</reference>
<comment type="caution">
    <text evidence="1">The sequence shown here is derived from an EMBL/GenBank/DDBJ whole genome shotgun (WGS) entry which is preliminary data.</text>
</comment>
<name>A0A844HRW3_9RHOB</name>
<keyword evidence="2" id="KW-1185">Reference proteome</keyword>
<evidence type="ECO:0000313" key="2">
    <source>
        <dbReference type="Proteomes" id="UP000449846"/>
    </source>
</evidence>
<gene>
    <name evidence="1" type="ORF">GL300_18345</name>
</gene>
<dbReference type="Proteomes" id="UP000449846">
    <property type="component" value="Unassembled WGS sequence"/>
</dbReference>
<dbReference type="AlphaFoldDB" id="A0A844HRW3"/>